<dbReference type="GO" id="GO:0016150">
    <property type="term" value="F:translation release factor activity, codon nonspecific"/>
    <property type="evidence" value="ECO:0007669"/>
    <property type="project" value="TreeGrafter"/>
</dbReference>
<gene>
    <name evidence="2" type="ORF">SteCoe_26083</name>
</gene>
<comment type="caution">
    <text evidence="2">The sequence shown here is derived from an EMBL/GenBank/DDBJ whole genome shotgun (WGS) entry which is preliminary data.</text>
</comment>
<feature type="region of interest" description="Disordered" evidence="1">
    <location>
        <begin position="109"/>
        <end position="150"/>
    </location>
</feature>
<accession>A0A1R2BDV4</accession>
<proteinExistence type="predicted"/>
<dbReference type="InterPro" id="IPR052104">
    <property type="entry name" value="Mito_Release_Factor_mL62"/>
</dbReference>
<name>A0A1R2BDV4_9CILI</name>
<dbReference type="AlphaFoldDB" id="A0A1R2BDV4"/>
<organism evidence="2 3">
    <name type="scientific">Stentor coeruleus</name>
    <dbReference type="NCBI Taxonomy" id="5963"/>
    <lineage>
        <taxon>Eukaryota</taxon>
        <taxon>Sar</taxon>
        <taxon>Alveolata</taxon>
        <taxon>Ciliophora</taxon>
        <taxon>Postciliodesmatophora</taxon>
        <taxon>Heterotrichea</taxon>
        <taxon>Heterotrichida</taxon>
        <taxon>Stentoridae</taxon>
        <taxon>Stentor</taxon>
    </lineage>
</organism>
<keyword evidence="3" id="KW-1185">Reference proteome</keyword>
<feature type="compositionally biased region" description="Basic and acidic residues" evidence="1">
    <location>
        <begin position="109"/>
        <end position="128"/>
    </location>
</feature>
<evidence type="ECO:0000313" key="2">
    <source>
        <dbReference type="EMBL" id="OMJ74910.1"/>
    </source>
</evidence>
<sequence>MLNSLIRIFSVSIPKDRLIITYSYSLGSSSNVPLKINSKVDIRFLINSSNWLTEDDKKRLKNFYPHNINKEGEFFVTSQSNYHIEHNDILSNEQDALEKLQSIIDKVCDSEKPSQSGKVHETEEEKKRRIEAKRRRGEIKSLRKPGNLDF</sequence>
<evidence type="ECO:0000256" key="1">
    <source>
        <dbReference type="SAM" id="MobiDB-lite"/>
    </source>
</evidence>
<dbReference type="GO" id="GO:0070126">
    <property type="term" value="P:mitochondrial translational termination"/>
    <property type="evidence" value="ECO:0007669"/>
    <property type="project" value="TreeGrafter"/>
</dbReference>
<evidence type="ECO:0000313" key="3">
    <source>
        <dbReference type="Proteomes" id="UP000187209"/>
    </source>
</evidence>
<dbReference type="GO" id="GO:0005762">
    <property type="term" value="C:mitochondrial large ribosomal subunit"/>
    <property type="evidence" value="ECO:0007669"/>
    <property type="project" value="TreeGrafter"/>
</dbReference>
<dbReference type="PANTHER" id="PTHR11075">
    <property type="entry name" value="PEPTIDE CHAIN RELEASE FACTOR"/>
    <property type="match status" value="1"/>
</dbReference>
<dbReference type="Gene3D" id="3.30.160.20">
    <property type="match status" value="1"/>
</dbReference>
<reference evidence="2 3" key="1">
    <citation type="submission" date="2016-11" db="EMBL/GenBank/DDBJ databases">
        <title>The macronuclear genome of Stentor coeruleus: a giant cell with tiny introns.</title>
        <authorList>
            <person name="Slabodnick M."/>
            <person name="Ruby J.G."/>
            <person name="Reiff S.B."/>
            <person name="Swart E.C."/>
            <person name="Gosai S."/>
            <person name="Prabakaran S."/>
            <person name="Witkowska E."/>
            <person name="Larue G.E."/>
            <person name="Fisher S."/>
            <person name="Freeman R.M."/>
            <person name="Gunawardena J."/>
            <person name="Chu W."/>
            <person name="Stover N.A."/>
            <person name="Gregory B.D."/>
            <person name="Nowacki M."/>
            <person name="Derisi J."/>
            <person name="Roy S.W."/>
            <person name="Marshall W.F."/>
            <person name="Sood P."/>
        </authorList>
    </citation>
    <scope>NUCLEOTIDE SEQUENCE [LARGE SCALE GENOMIC DNA]</scope>
    <source>
        <strain evidence="2">WM001</strain>
    </source>
</reference>
<dbReference type="SUPFAM" id="SSF110916">
    <property type="entry name" value="Peptidyl-tRNA hydrolase domain-like"/>
    <property type="match status" value="1"/>
</dbReference>
<dbReference type="EMBL" id="MPUH01000722">
    <property type="protein sequence ID" value="OMJ74910.1"/>
    <property type="molecule type" value="Genomic_DNA"/>
</dbReference>
<dbReference type="OrthoDB" id="270639at2759"/>
<dbReference type="GO" id="GO:0004045">
    <property type="term" value="F:peptidyl-tRNA hydrolase activity"/>
    <property type="evidence" value="ECO:0007669"/>
    <property type="project" value="TreeGrafter"/>
</dbReference>
<protein>
    <submittedName>
        <fullName evidence="2">Uncharacterized protein</fullName>
    </submittedName>
</protein>
<dbReference type="Proteomes" id="UP000187209">
    <property type="component" value="Unassembled WGS sequence"/>
</dbReference>
<dbReference type="PANTHER" id="PTHR11075:SF54">
    <property type="entry name" value="LARGE RIBOSOMAL SUBUNIT PROTEIN ML62"/>
    <property type="match status" value="1"/>
</dbReference>